<reference evidence="2" key="2">
    <citation type="submission" date="2021-04" db="EMBL/GenBank/DDBJ databases">
        <authorList>
            <person name="Gilroy R."/>
        </authorList>
    </citation>
    <scope>NUCLEOTIDE SEQUENCE</scope>
    <source>
        <strain evidence="2">Gambia2-208</strain>
    </source>
</reference>
<organism evidence="2 3">
    <name type="scientific">Candidatus Bacteroides pullicola</name>
    <dbReference type="NCBI Taxonomy" id="2838475"/>
    <lineage>
        <taxon>Bacteria</taxon>
        <taxon>Pseudomonadati</taxon>
        <taxon>Bacteroidota</taxon>
        <taxon>Bacteroidia</taxon>
        <taxon>Bacteroidales</taxon>
        <taxon>Bacteroidaceae</taxon>
        <taxon>Bacteroides</taxon>
    </lineage>
</organism>
<sequence length="158" mass="17491">MKLKRLLALTEKDEKQEREFVMMCLAVTCGAGVLAEALRLLLAIIDWSNGTLTDGWMLATRGINLAVCAVCAGLAFLIMREVKHRRVFTRLNALYITFIGCAATFGGIAQNAIVAFVYEDIVLQTGDMAYLIIGLLLLFIATLFNIGIRMKEEQELTV</sequence>
<proteinExistence type="predicted"/>
<reference evidence="2" key="1">
    <citation type="journal article" date="2021" name="PeerJ">
        <title>Extensive microbial diversity within the chicken gut microbiome revealed by metagenomics and culture.</title>
        <authorList>
            <person name="Gilroy R."/>
            <person name="Ravi A."/>
            <person name="Getino M."/>
            <person name="Pursley I."/>
            <person name="Horton D.L."/>
            <person name="Alikhan N.F."/>
            <person name="Baker D."/>
            <person name="Gharbi K."/>
            <person name="Hall N."/>
            <person name="Watson M."/>
            <person name="Adriaenssens E.M."/>
            <person name="Foster-Nyarko E."/>
            <person name="Jarju S."/>
            <person name="Secka A."/>
            <person name="Antonio M."/>
            <person name="Oren A."/>
            <person name="Chaudhuri R.R."/>
            <person name="La Ragione R."/>
            <person name="Hildebrand F."/>
            <person name="Pallen M.J."/>
        </authorList>
    </citation>
    <scope>NUCLEOTIDE SEQUENCE</scope>
    <source>
        <strain evidence="2">Gambia2-208</strain>
    </source>
</reference>
<accession>A0A9D1ZJM3</accession>
<name>A0A9D1ZJM3_9BACE</name>
<evidence type="ECO:0000313" key="2">
    <source>
        <dbReference type="EMBL" id="HIY88804.1"/>
    </source>
</evidence>
<evidence type="ECO:0000313" key="3">
    <source>
        <dbReference type="Proteomes" id="UP000886851"/>
    </source>
</evidence>
<dbReference type="AlphaFoldDB" id="A0A9D1ZJM3"/>
<feature type="transmembrane region" description="Helical" evidence="1">
    <location>
        <begin position="91"/>
        <end position="116"/>
    </location>
</feature>
<evidence type="ECO:0000256" key="1">
    <source>
        <dbReference type="SAM" id="Phobius"/>
    </source>
</evidence>
<comment type="caution">
    <text evidence="2">The sequence shown here is derived from an EMBL/GenBank/DDBJ whole genome shotgun (WGS) entry which is preliminary data.</text>
</comment>
<keyword evidence="1" id="KW-1133">Transmembrane helix</keyword>
<feature type="transmembrane region" description="Helical" evidence="1">
    <location>
        <begin position="20"/>
        <end position="42"/>
    </location>
</feature>
<gene>
    <name evidence="2" type="ORF">H9824_08895</name>
</gene>
<dbReference type="Proteomes" id="UP000886851">
    <property type="component" value="Unassembled WGS sequence"/>
</dbReference>
<feature type="transmembrane region" description="Helical" evidence="1">
    <location>
        <begin position="128"/>
        <end position="148"/>
    </location>
</feature>
<keyword evidence="1" id="KW-0472">Membrane</keyword>
<protein>
    <submittedName>
        <fullName evidence="2">DUF2975 domain-containing protein</fullName>
    </submittedName>
</protein>
<keyword evidence="1" id="KW-0812">Transmembrane</keyword>
<feature type="transmembrane region" description="Helical" evidence="1">
    <location>
        <begin position="62"/>
        <end position="79"/>
    </location>
</feature>
<dbReference type="EMBL" id="DXCV01000061">
    <property type="protein sequence ID" value="HIY88804.1"/>
    <property type="molecule type" value="Genomic_DNA"/>
</dbReference>